<proteinExistence type="inferred from homology"/>
<dbReference type="AlphaFoldDB" id="A0A062V7B0"/>
<dbReference type="PATRIC" id="fig|1392998.3.peg.2399"/>
<dbReference type="Gene3D" id="1.20.1440.20">
    <property type="entry name" value="LemA-like domain"/>
    <property type="match status" value="1"/>
</dbReference>
<dbReference type="PANTHER" id="PTHR34478:SF2">
    <property type="entry name" value="MEMBRANE PROTEIN"/>
    <property type="match status" value="1"/>
</dbReference>
<evidence type="ECO:0000256" key="1">
    <source>
        <dbReference type="ARBA" id="ARBA00004167"/>
    </source>
</evidence>
<comment type="subcellular location">
    <subcellularLocation>
        <location evidence="1">Membrane</location>
        <topology evidence="1">Single-pass membrane protein</topology>
    </subcellularLocation>
</comment>
<dbReference type="Proteomes" id="UP000027153">
    <property type="component" value="Unassembled WGS sequence"/>
</dbReference>
<evidence type="ECO:0000256" key="5">
    <source>
        <dbReference type="ARBA" id="ARBA00023136"/>
    </source>
</evidence>
<dbReference type="InterPro" id="IPR023353">
    <property type="entry name" value="LemA-like_dom_sf"/>
</dbReference>
<protein>
    <recommendedName>
        <fullName evidence="9">LemA family protein</fullName>
    </recommendedName>
</protein>
<dbReference type="Pfam" id="PF04011">
    <property type="entry name" value="LemA"/>
    <property type="match status" value="1"/>
</dbReference>
<dbReference type="PANTHER" id="PTHR34478">
    <property type="entry name" value="PROTEIN LEMA"/>
    <property type="match status" value="1"/>
</dbReference>
<keyword evidence="4 6" id="KW-1133">Transmembrane helix</keyword>
<dbReference type="OrthoDB" id="9363at2157"/>
<evidence type="ECO:0000256" key="4">
    <source>
        <dbReference type="ARBA" id="ARBA00022989"/>
    </source>
</evidence>
<name>A0A062V7B0_9EURY</name>
<accession>A0A062V7B0</accession>
<sequence length="191" mass="21580">MNSKNTLLVVLGAIVVIALLFGGWFLFTYNGIVAAQESVDGQWAQVESQYQRRADLIPNLVETVKGFAAQEKDILENVTRLRSQWSEASTQEEKMEAARGMDSALARLLVVVENYPQLRSNENFLALQSQLEGTENRVAVERMRYNDRVREYNTRIKQMPASIVASMYGFTSRSFFEADKGAEVAPKVKFT</sequence>
<dbReference type="EMBL" id="JMIY01000005">
    <property type="protein sequence ID" value="KCZ71669.1"/>
    <property type="molecule type" value="Genomic_DNA"/>
</dbReference>
<evidence type="ECO:0008006" key="9">
    <source>
        <dbReference type="Google" id="ProtNLM"/>
    </source>
</evidence>
<dbReference type="InterPro" id="IPR007156">
    <property type="entry name" value="MamQ_LemA"/>
</dbReference>
<keyword evidence="8" id="KW-1185">Reference proteome</keyword>
<evidence type="ECO:0000256" key="3">
    <source>
        <dbReference type="ARBA" id="ARBA00022692"/>
    </source>
</evidence>
<dbReference type="RefSeq" id="WP_048091760.1">
    <property type="nucleotide sequence ID" value="NZ_JMIY01000005.1"/>
</dbReference>
<reference evidence="7 8" key="1">
    <citation type="journal article" date="2013" name="Nature">
        <title>Anaerobic oxidation of methane coupled to nitrate reduction in a novel archaeal lineage.</title>
        <authorList>
            <person name="Haroon M.F."/>
            <person name="Hu S."/>
            <person name="Shi Y."/>
            <person name="Imelfort M."/>
            <person name="Keller J."/>
            <person name="Hugenholtz P."/>
            <person name="Yuan Z."/>
            <person name="Tyson G.W."/>
        </authorList>
    </citation>
    <scope>NUCLEOTIDE SEQUENCE [LARGE SCALE GENOMIC DNA]</scope>
    <source>
        <strain evidence="7 8">ANME-2d</strain>
    </source>
</reference>
<dbReference type="SUPFAM" id="SSF140478">
    <property type="entry name" value="LemA-like"/>
    <property type="match status" value="1"/>
</dbReference>
<dbReference type="GO" id="GO:0016020">
    <property type="term" value="C:membrane"/>
    <property type="evidence" value="ECO:0007669"/>
    <property type="project" value="UniProtKB-SubCell"/>
</dbReference>
<evidence type="ECO:0000256" key="2">
    <source>
        <dbReference type="ARBA" id="ARBA00008854"/>
    </source>
</evidence>
<comment type="similarity">
    <text evidence="2">Belongs to the LemA family.</text>
</comment>
<feature type="transmembrane region" description="Helical" evidence="6">
    <location>
        <begin position="7"/>
        <end position="27"/>
    </location>
</feature>
<organism evidence="7 8">
    <name type="scientific">Candidatus Methanoperedens nitratireducens</name>
    <dbReference type="NCBI Taxonomy" id="1392998"/>
    <lineage>
        <taxon>Archaea</taxon>
        <taxon>Methanobacteriati</taxon>
        <taxon>Methanobacteriota</taxon>
        <taxon>Stenosarchaea group</taxon>
        <taxon>Methanomicrobia</taxon>
        <taxon>Methanosarcinales</taxon>
        <taxon>ANME-2 cluster</taxon>
        <taxon>Candidatus Methanoperedentaceae</taxon>
        <taxon>Candidatus Methanoperedens</taxon>
    </lineage>
</organism>
<keyword evidence="5 6" id="KW-0472">Membrane</keyword>
<comment type="caution">
    <text evidence="7">The sequence shown here is derived from an EMBL/GenBank/DDBJ whole genome shotgun (WGS) entry which is preliminary data.</text>
</comment>
<evidence type="ECO:0000313" key="8">
    <source>
        <dbReference type="Proteomes" id="UP000027153"/>
    </source>
</evidence>
<evidence type="ECO:0000313" key="7">
    <source>
        <dbReference type="EMBL" id="KCZ71669.1"/>
    </source>
</evidence>
<keyword evidence="3 6" id="KW-0812">Transmembrane</keyword>
<evidence type="ECO:0000256" key="6">
    <source>
        <dbReference type="SAM" id="Phobius"/>
    </source>
</evidence>
<gene>
    <name evidence="7" type="ORF">ANME2D_02405</name>
</gene>